<reference evidence="1" key="1">
    <citation type="submission" date="2020-04" db="EMBL/GenBank/DDBJ databases">
        <authorList>
            <person name="Alioto T."/>
            <person name="Alioto T."/>
            <person name="Gomez Garrido J."/>
        </authorList>
    </citation>
    <scope>NUCLEOTIDE SEQUENCE</scope>
    <source>
        <strain evidence="1">A484AB</strain>
    </source>
</reference>
<protein>
    <submittedName>
        <fullName evidence="1">Uncharacterized protein</fullName>
    </submittedName>
</protein>
<dbReference type="Proteomes" id="UP001152795">
    <property type="component" value="Unassembled WGS sequence"/>
</dbReference>
<name>A0A6S7IBE4_PARCT</name>
<organism evidence="1 2">
    <name type="scientific">Paramuricea clavata</name>
    <name type="common">Red gorgonian</name>
    <name type="synonym">Violescent sea-whip</name>
    <dbReference type="NCBI Taxonomy" id="317549"/>
    <lineage>
        <taxon>Eukaryota</taxon>
        <taxon>Metazoa</taxon>
        <taxon>Cnidaria</taxon>
        <taxon>Anthozoa</taxon>
        <taxon>Octocorallia</taxon>
        <taxon>Malacalcyonacea</taxon>
        <taxon>Plexauridae</taxon>
        <taxon>Paramuricea</taxon>
    </lineage>
</organism>
<evidence type="ECO:0000313" key="2">
    <source>
        <dbReference type="Proteomes" id="UP001152795"/>
    </source>
</evidence>
<accession>A0A6S7IBE4</accession>
<dbReference type="EMBL" id="CACRXK020008232">
    <property type="protein sequence ID" value="CAB4014283.1"/>
    <property type="molecule type" value="Genomic_DNA"/>
</dbReference>
<sequence>RDTKSLTVRGTPSKSKSTFQCALPEDNLDKFIEAYNNKTNETLKPVVSKKPAAKSGYELNKTFRCHHNTRYNGTENPVRVLSEKPAKRFKNICCPLKMTVKKLTQDEKSTFNVLLK</sequence>
<proteinExistence type="predicted"/>
<gene>
    <name evidence="1" type="ORF">PACLA_8A028026</name>
</gene>
<dbReference type="AlphaFoldDB" id="A0A6S7IBE4"/>
<evidence type="ECO:0000313" key="1">
    <source>
        <dbReference type="EMBL" id="CAB4014283.1"/>
    </source>
</evidence>
<feature type="non-terminal residue" evidence="1">
    <location>
        <position position="1"/>
    </location>
</feature>
<keyword evidence="2" id="KW-1185">Reference proteome</keyword>
<comment type="caution">
    <text evidence="1">The sequence shown here is derived from an EMBL/GenBank/DDBJ whole genome shotgun (WGS) entry which is preliminary data.</text>
</comment>